<feature type="transmembrane region" description="Helical" evidence="6">
    <location>
        <begin position="119"/>
        <end position="142"/>
    </location>
</feature>
<evidence type="ECO:0000256" key="1">
    <source>
        <dbReference type="ARBA" id="ARBA00004167"/>
    </source>
</evidence>
<proteinExistence type="predicted"/>
<evidence type="ECO:0000256" key="5">
    <source>
        <dbReference type="SAM" id="MobiDB-lite"/>
    </source>
</evidence>
<feature type="region of interest" description="Disordered" evidence="5">
    <location>
        <begin position="77"/>
        <end position="108"/>
    </location>
</feature>
<evidence type="ECO:0000256" key="3">
    <source>
        <dbReference type="ARBA" id="ARBA00022989"/>
    </source>
</evidence>
<keyword evidence="4 6" id="KW-0472">Membrane</keyword>
<keyword evidence="3 6" id="KW-1133">Transmembrane helix</keyword>
<gene>
    <name evidence="8" type="primary">LOC125177927</name>
</gene>
<dbReference type="PANTHER" id="PTHR15549:SF26">
    <property type="entry name" value="AXIAL BUDDING PATTERN PROTEIN 2-RELATED"/>
    <property type="match status" value="1"/>
</dbReference>
<dbReference type="KEGG" id="hazt:125177927"/>
<dbReference type="PANTHER" id="PTHR15549">
    <property type="entry name" value="PAIRED IMMUNOGLOBULIN-LIKE TYPE 2 RECEPTOR"/>
    <property type="match status" value="1"/>
</dbReference>
<reference evidence="8" key="1">
    <citation type="submission" date="2025-08" db="UniProtKB">
        <authorList>
            <consortium name="RefSeq"/>
        </authorList>
    </citation>
    <scope>IDENTIFICATION</scope>
    <source>
        <tissue evidence="8">Whole organism</tissue>
    </source>
</reference>
<evidence type="ECO:0000256" key="4">
    <source>
        <dbReference type="ARBA" id="ARBA00023136"/>
    </source>
</evidence>
<accession>A0A979FK02</accession>
<keyword evidence="2 6" id="KW-0812">Transmembrane</keyword>
<evidence type="ECO:0000256" key="2">
    <source>
        <dbReference type="ARBA" id="ARBA00022692"/>
    </source>
</evidence>
<name>A0A979FK02_HYAAZ</name>
<dbReference type="Proteomes" id="UP000694843">
    <property type="component" value="Unplaced"/>
</dbReference>
<comment type="subcellular location">
    <subcellularLocation>
        <location evidence="1">Membrane</location>
        <topology evidence="1">Single-pass membrane protein</topology>
    </subcellularLocation>
</comment>
<dbReference type="GO" id="GO:0071944">
    <property type="term" value="C:cell periphery"/>
    <property type="evidence" value="ECO:0007669"/>
    <property type="project" value="UniProtKB-ARBA"/>
</dbReference>
<evidence type="ECO:0000313" key="8">
    <source>
        <dbReference type="RefSeq" id="XP_047736594.1"/>
    </source>
</evidence>
<organism evidence="7 8">
    <name type="scientific">Hyalella azteca</name>
    <name type="common">Amphipod</name>
    <dbReference type="NCBI Taxonomy" id="294128"/>
    <lineage>
        <taxon>Eukaryota</taxon>
        <taxon>Metazoa</taxon>
        <taxon>Ecdysozoa</taxon>
        <taxon>Arthropoda</taxon>
        <taxon>Crustacea</taxon>
        <taxon>Multicrustacea</taxon>
        <taxon>Malacostraca</taxon>
        <taxon>Eumalacostraca</taxon>
        <taxon>Peracarida</taxon>
        <taxon>Amphipoda</taxon>
        <taxon>Senticaudata</taxon>
        <taxon>Talitrida</taxon>
        <taxon>Talitroidea</taxon>
        <taxon>Hyalellidae</taxon>
        <taxon>Hyalella</taxon>
    </lineage>
</organism>
<protein>
    <submittedName>
        <fullName evidence="8">Uncharacterized protein LOC125177927</fullName>
    </submittedName>
</protein>
<dbReference type="AlphaFoldDB" id="A0A979FK02"/>
<dbReference type="GeneID" id="125177927"/>
<sequence>MLKLYLLQVQDLSYSTTAWQTVGSKSHFGAGLAFNAVPCGRYAVRVLVDTTNGSADPVYNLDIRHTEVQAACPTLESTTLPGASTSPSPGASTSPSPGASTSPSPGASPSLSHAGPLNIVIAIIVVVVLVVVVVALLGTCWLRRRMQRRRVQRRLQNPVTVPLTHGDLQEMETIRKNVEGCWELGPKYFRKILDIECRIDFRLVYIRCFYSPAAFQRSIVRHFSDFSVFGVFSFKCYPQARQAIARQSVPRE</sequence>
<evidence type="ECO:0000313" key="7">
    <source>
        <dbReference type="Proteomes" id="UP000694843"/>
    </source>
</evidence>
<dbReference type="GO" id="GO:0016020">
    <property type="term" value="C:membrane"/>
    <property type="evidence" value="ECO:0007669"/>
    <property type="project" value="UniProtKB-SubCell"/>
</dbReference>
<dbReference type="RefSeq" id="XP_047736594.1">
    <property type="nucleotide sequence ID" value="XM_047880638.1"/>
</dbReference>
<keyword evidence="7" id="KW-1185">Reference proteome</keyword>
<dbReference type="InterPro" id="IPR051694">
    <property type="entry name" value="Immunoregulatory_rcpt-like"/>
</dbReference>
<evidence type="ECO:0000256" key="6">
    <source>
        <dbReference type="SAM" id="Phobius"/>
    </source>
</evidence>